<keyword evidence="6" id="KW-1133">Transmembrane helix</keyword>
<feature type="domain" description="Phospholipid/glycerol acyltransferase" evidence="7">
    <location>
        <begin position="126"/>
        <end position="238"/>
    </location>
</feature>
<keyword evidence="6" id="KW-0812">Transmembrane</keyword>
<evidence type="ECO:0000313" key="8">
    <source>
        <dbReference type="EMBL" id="AZG48812.1"/>
    </source>
</evidence>
<evidence type="ECO:0000256" key="6">
    <source>
        <dbReference type="SAM" id="Phobius"/>
    </source>
</evidence>
<organism evidence="8 9">
    <name type="scientific">Gordonia insulae</name>
    <dbReference type="NCBI Taxonomy" id="2420509"/>
    <lineage>
        <taxon>Bacteria</taxon>
        <taxon>Bacillati</taxon>
        <taxon>Actinomycetota</taxon>
        <taxon>Actinomycetes</taxon>
        <taxon>Mycobacteriales</taxon>
        <taxon>Gordoniaceae</taxon>
        <taxon>Gordonia</taxon>
    </lineage>
</organism>
<keyword evidence="2" id="KW-0444">Lipid biosynthesis</keyword>
<dbReference type="AlphaFoldDB" id="A0A3G8JW48"/>
<reference evidence="8 9" key="1">
    <citation type="submission" date="2018-11" db="EMBL/GenBank/DDBJ databases">
        <title>Gordonia insulae sp. nov., isolated from an island soil.</title>
        <authorList>
            <person name="Kim Y.S."/>
            <person name="Kim S.B."/>
        </authorList>
    </citation>
    <scope>NUCLEOTIDE SEQUENCE [LARGE SCALE GENOMIC DNA]</scope>
    <source>
        <strain evidence="8 9">MMS17-SY073</strain>
    </source>
</reference>
<evidence type="ECO:0000256" key="4">
    <source>
        <dbReference type="ARBA" id="ARBA00023098"/>
    </source>
</evidence>
<dbReference type="EMBL" id="CP033972">
    <property type="protein sequence ID" value="AZG48812.1"/>
    <property type="molecule type" value="Genomic_DNA"/>
</dbReference>
<evidence type="ECO:0000256" key="1">
    <source>
        <dbReference type="ARBA" id="ARBA00005189"/>
    </source>
</evidence>
<evidence type="ECO:0000256" key="2">
    <source>
        <dbReference type="ARBA" id="ARBA00022516"/>
    </source>
</evidence>
<name>A0A3G8JW48_9ACTN</name>
<protein>
    <submittedName>
        <fullName evidence="8">1-acyl-sn-glycerol-3-phosphate acyltransferase</fullName>
        <ecNumber evidence="8">2.3.1.51</ecNumber>
    </submittedName>
</protein>
<dbReference type="PANTHER" id="PTHR10434">
    <property type="entry name" value="1-ACYL-SN-GLYCEROL-3-PHOSPHATE ACYLTRANSFERASE"/>
    <property type="match status" value="1"/>
</dbReference>
<dbReference type="GO" id="GO:0006654">
    <property type="term" value="P:phosphatidic acid biosynthetic process"/>
    <property type="evidence" value="ECO:0007669"/>
    <property type="project" value="TreeGrafter"/>
</dbReference>
<dbReference type="EC" id="2.3.1.51" evidence="8"/>
<accession>A0A3G8JW48</accession>
<dbReference type="GO" id="GO:0003841">
    <property type="term" value="F:1-acylglycerol-3-phosphate O-acyltransferase activity"/>
    <property type="evidence" value="ECO:0007669"/>
    <property type="project" value="UniProtKB-EC"/>
</dbReference>
<gene>
    <name evidence="8" type="primary">plsC_3</name>
    <name evidence="8" type="ORF">D7316_05433</name>
</gene>
<dbReference type="InterPro" id="IPR002123">
    <property type="entry name" value="Plipid/glycerol_acylTrfase"/>
</dbReference>
<dbReference type="PANTHER" id="PTHR10434:SF64">
    <property type="entry name" value="1-ACYL-SN-GLYCEROL-3-PHOSPHATE ACYLTRANSFERASE-RELATED"/>
    <property type="match status" value="1"/>
</dbReference>
<dbReference type="KEGG" id="gom:D7316_05433"/>
<comment type="pathway">
    <text evidence="1">Lipid metabolism.</text>
</comment>
<evidence type="ECO:0000313" key="9">
    <source>
        <dbReference type="Proteomes" id="UP000271469"/>
    </source>
</evidence>
<dbReference type="OrthoDB" id="5184723at2"/>
<evidence type="ECO:0000256" key="5">
    <source>
        <dbReference type="ARBA" id="ARBA00023315"/>
    </source>
</evidence>
<keyword evidence="6" id="KW-0472">Membrane</keyword>
<keyword evidence="9" id="KW-1185">Reference proteome</keyword>
<sequence length="298" mass="31458">MTAAIATDGFVSTPAPAALAAAPSRPTVLPVPSIPARHAWYPESVCGTGCRQSDDVDIAGGLRVVVRTVGLAAVVLVLVLTGPLVVMAPRMIRRRYLGRAARGLLSAIGVAISVDDRRPFAGTARGLIVANHISYLDILALAVVSPAHFVAKSDVATMPVISALARRLGVITIDRASLRGLPATVQSAVSHLHRDTSVAVFPEGTTWCGREAGRFRPAFFQAAIDAGVPVTPVRLRFVGEDGSATTAASFIGDDTPLDTLRRVLRARGITVEIRVHEMQLPDTDRRSLAARCERLVAA</sequence>
<evidence type="ECO:0000259" key="7">
    <source>
        <dbReference type="SMART" id="SM00563"/>
    </source>
</evidence>
<dbReference type="Proteomes" id="UP000271469">
    <property type="component" value="Chromosome"/>
</dbReference>
<evidence type="ECO:0000256" key="3">
    <source>
        <dbReference type="ARBA" id="ARBA00022679"/>
    </source>
</evidence>
<keyword evidence="4" id="KW-0443">Lipid metabolism</keyword>
<dbReference type="CDD" id="cd07989">
    <property type="entry name" value="LPLAT_AGPAT-like"/>
    <property type="match status" value="1"/>
</dbReference>
<dbReference type="SUPFAM" id="SSF69593">
    <property type="entry name" value="Glycerol-3-phosphate (1)-acyltransferase"/>
    <property type="match status" value="1"/>
</dbReference>
<proteinExistence type="predicted"/>
<keyword evidence="3 8" id="KW-0808">Transferase</keyword>
<feature type="transmembrane region" description="Helical" evidence="6">
    <location>
        <begin position="64"/>
        <end position="86"/>
    </location>
</feature>
<dbReference type="SMART" id="SM00563">
    <property type="entry name" value="PlsC"/>
    <property type="match status" value="1"/>
</dbReference>
<keyword evidence="5 8" id="KW-0012">Acyltransferase</keyword>
<dbReference type="RefSeq" id="WP_124710960.1">
    <property type="nucleotide sequence ID" value="NZ_CP033972.1"/>
</dbReference>
<dbReference type="Pfam" id="PF01553">
    <property type="entry name" value="Acyltransferase"/>
    <property type="match status" value="1"/>
</dbReference>